<accession>A0A833WDX8</accession>
<protein>
    <recommendedName>
        <fullName evidence="3">Bzip transcription factor</fullName>
    </recommendedName>
</protein>
<dbReference type="EMBL" id="WSZM01000716">
    <property type="protein sequence ID" value="KAF4030095.1"/>
    <property type="molecule type" value="Genomic_DNA"/>
</dbReference>
<name>A0A833WDX8_PHYIN</name>
<evidence type="ECO:0000313" key="1">
    <source>
        <dbReference type="EMBL" id="KAF4030095.1"/>
    </source>
</evidence>
<organism evidence="1 2">
    <name type="scientific">Phytophthora infestans</name>
    <name type="common">Potato late blight agent</name>
    <name type="synonym">Botrytis infestans</name>
    <dbReference type="NCBI Taxonomy" id="4787"/>
    <lineage>
        <taxon>Eukaryota</taxon>
        <taxon>Sar</taxon>
        <taxon>Stramenopiles</taxon>
        <taxon>Oomycota</taxon>
        <taxon>Peronosporomycetes</taxon>
        <taxon>Peronosporales</taxon>
        <taxon>Peronosporaceae</taxon>
        <taxon>Phytophthora</taxon>
    </lineage>
</organism>
<dbReference type="Proteomes" id="UP000602510">
    <property type="component" value="Unassembled WGS sequence"/>
</dbReference>
<reference evidence="1" key="1">
    <citation type="submission" date="2020-04" db="EMBL/GenBank/DDBJ databases">
        <title>Hybrid Assembly of Korean Phytophthora infestans isolates.</title>
        <authorList>
            <person name="Prokchorchik M."/>
            <person name="Lee Y."/>
            <person name="Seo J."/>
            <person name="Cho J.-H."/>
            <person name="Park Y.-E."/>
            <person name="Jang D.-C."/>
            <person name="Im J.-S."/>
            <person name="Choi J.-G."/>
            <person name="Park H.-J."/>
            <person name="Lee G.-B."/>
            <person name="Lee Y.-G."/>
            <person name="Hong S.-Y."/>
            <person name="Cho K."/>
            <person name="Sohn K.H."/>
        </authorList>
    </citation>
    <scope>NUCLEOTIDE SEQUENCE</scope>
    <source>
        <strain evidence="1">KR_1_A1</strain>
    </source>
</reference>
<gene>
    <name evidence="1" type="ORF">GN244_ATG18134</name>
</gene>
<keyword evidence="2" id="KW-1185">Reference proteome</keyword>
<sequence>MNIRRLNGPYAKPNQSDSFVDTLPSALKLMSNSERGKYYRRKRKLQSAQLKESVSSLREEIAALTISHQVQQELAVSQRRTPLGAAARIVDEYCSLFSRGTPVRLAVNEQDASASLVAQATNAQRGFLSAIMPCNVRFGEFLGVDLLLDQWQRYSLYHAAIEWTMKSLNVVQVCDVGPLVISILANLRVRYSRRTIEKIFPHLLGDEALVQSLIGLEVTYPCANHFHFSHDGKIEWYAPEADFVGALMGVLKDPVLVARVIGHALIKKGHMIGDESDGRQLALAESAHSTEVRNATLTQTEVSLSEEPVRNCSAIQKAKDVHVEDFFESPPPQSPDYCVNNCKTRRKSCKLVTSQMQLSYILGE</sequence>
<comment type="caution">
    <text evidence="1">The sequence shown here is derived from an EMBL/GenBank/DDBJ whole genome shotgun (WGS) entry which is preliminary data.</text>
</comment>
<evidence type="ECO:0008006" key="3">
    <source>
        <dbReference type="Google" id="ProtNLM"/>
    </source>
</evidence>
<evidence type="ECO:0000313" key="2">
    <source>
        <dbReference type="Proteomes" id="UP000602510"/>
    </source>
</evidence>
<proteinExistence type="predicted"/>
<dbReference type="AlphaFoldDB" id="A0A833WDX8"/>